<comment type="caution">
    <text evidence="1">The sequence shown here is derived from an EMBL/GenBank/DDBJ whole genome shotgun (WGS) entry which is preliminary data.</text>
</comment>
<gene>
    <name evidence="1" type="ORF">T4C_10430</name>
</gene>
<dbReference type="Proteomes" id="UP000054826">
    <property type="component" value="Unassembled WGS sequence"/>
</dbReference>
<evidence type="ECO:0000313" key="1">
    <source>
        <dbReference type="EMBL" id="KRZ35141.1"/>
    </source>
</evidence>
<sequence length="66" mass="7651">MGVTHATRKESSMLAIVRNASREEYPHFIATYTSPGAFIALVMLRECCDCFQSRERARYRDPAHDW</sequence>
<protein>
    <submittedName>
        <fullName evidence="1">Uncharacterized protein</fullName>
    </submittedName>
</protein>
<evidence type="ECO:0000313" key="2">
    <source>
        <dbReference type="Proteomes" id="UP000054826"/>
    </source>
</evidence>
<dbReference type="AlphaFoldDB" id="A0A0V1JKN7"/>
<proteinExistence type="predicted"/>
<accession>A0A0V1JKN7</accession>
<reference evidence="1 2" key="1">
    <citation type="submission" date="2015-01" db="EMBL/GenBank/DDBJ databases">
        <title>Evolution of Trichinella species and genotypes.</title>
        <authorList>
            <person name="Korhonen P.K."/>
            <person name="Edoardo P."/>
            <person name="Giuseppe L.R."/>
            <person name="Gasser R.B."/>
        </authorList>
    </citation>
    <scope>NUCLEOTIDE SEQUENCE [LARGE SCALE GENOMIC DNA]</scope>
    <source>
        <strain evidence="1">ISS176</strain>
    </source>
</reference>
<name>A0A0V1JKN7_TRIPS</name>
<dbReference type="EMBL" id="JYDV01000095">
    <property type="protein sequence ID" value="KRZ35141.1"/>
    <property type="molecule type" value="Genomic_DNA"/>
</dbReference>
<organism evidence="1 2">
    <name type="scientific">Trichinella pseudospiralis</name>
    <name type="common">Parasitic roundworm</name>
    <dbReference type="NCBI Taxonomy" id="6337"/>
    <lineage>
        <taxon>Eukaryota</taxon>
        <taxon>Metazoa</taxon>
        <taxon>Ecdysozoa</taxon>
        <taxon>Nematoda</taxon>
        <taxon>Enoplea</taxon>
        <taxon>Dorylaimia</taxon>
        <taxon>Trichinellida</taxon>
        <taxon>Trichinellidae</taxon>
        <taxon>Trichinella</taxon>
    </lineage>
</organism>